<dbReference type="SMART" id="SM00207">
    <property type="entry name" value="TNF"/>
    <property type="match status" value="1"/>
</dbReference>
<dbReference type="Gene3D" id="2.60.120.40">
    <property type="match status" value="1"/>
</dbReference>
<name>A0AAD1WI41_PELCU</name>
<feature type="region of interest" description="Disordered" evidence="5">
    <location>
        <begin position="24"/>
        <end position="49"/>
    </location>
</feature>
<dbReference type="PRINTS" id="PR01234">
    <property type="entry name" value="TNECROSISFCT"/>
</dbReference>
<dbReference type="GO" id="GO:0005164">
    <property type="term" value="F:tumor necrosis factor receptor binding"/>
    <property type="evidence" value="ECO:0007669"/>
    <property type="project" value="InterPro"/>
</dbReference>
<dbReference type="GO" id="GO:0005125">
    <property type="term" value="F:cytokine activity"/>
    <property type="evidence" value="ECO:0007669"/>
    <property type="project" value="UniProtKB-KW"/>
</dbReference>
<dbReference type="AlphaFoldDB" id="A0AAD1WI41"/>
<dbReference type="InterPro" id="IPR008983">
    <property type="entry name" value="Tumour_necrosis_fac-like_dom"/>
</dbReference>
<dbReference type="PANTHER" id="PTHR11471">
    <property type="entry name" value="TUMOR NECROSIS FACTOR FAMILY MEMBER"/>
    <property type="match status" value="1"/>
</dbReference>
<evidence type="ECO:0000256" key="3">
    <source>
        <dbReference type="ARBA" id="ARBA00022514"/>
    </source>
</evidence>
<dbReference type="InterPro" id="IPR021184">
    <property type="entry name" value="TNF_CS"/>
</dbReference>
<dbReference type="SUPFAM" id="SSF49842">
    <property type="entry name" value="TNF-like"/>
    <property type="match status" value="1"/>
</dbReference>
<evidence type="ECO:0000259" key="7">
    <source>
        <dbReference type="PROSITE" id="PS50049"/>
    </source>
</evidence>
<evidence type="ECO:0000256" key="1">
    <source>
        <dbReference type="ARBA" id="ARBA00004370"/>
    </source>
</evidence>
<dbReference type="GO" id="GO:0005615">
    <property type="term" value="C:extracellular space"/>
    <property type="evidence" value="ECO:0007669"/>
    <property type="project" value="UniProtKB-KW"/>
</dbReference>
<evidence type="ECO:0000313" key="9">
    <source>
        <dbReference type="Proteomes" id="UP001295444"/>
    </source>
</evidence>
<comment type="similarity">
    <text evidence="2">Belongs to the tumor necrosis factor family.</text>
</comment>
<dbReference type="PROSITE" id="PS00251">
    <property type="entry name" value="THD_1"/>
    <property type="match status" value="1"/>
</dbReference>
<gene>
    <name evidence="8" type="ORF">PECUL_23A040743</name>
</gene>
<dbReference type="Proteomes" id="UP001295444">
    <property type="component" value="Chromosome 09"/>
</dbReference>
<proteinExistence type="inferred from homology"/>
<feature type="compositionally biased region" description="Basic and acidic residues" evidence="5">
    <location>
        <begin position="24"/>
        <end position="47"/>
    </location>
</feature>
<sequence length="195" mass="21799">MKGCLVPLLAVLIVIFSASASEARERNTQKQNDEELRNRKKGNEKNNCKQRNCTKQVAAHLIGINSTGDTLNWDHTYDMAFTHRNVEYKNFSLVVNHDGLYYVYCQIGFEGKQANITLFNEVYAFKHSTGVESVLLAGTESVVGPPSGSTTWYASLSQGGLAKLRSGDRLYVNVIPARHVDYREGKTFFGLVKVM</sequence>
<reference evidence="8" key="1">
    <citation type="submission" date="2022-03" db="EMBL/GenBank/DDBJ databases">
        <authorList>
            <person name="Alioto T."/>
            <person name="Alioto T."/>
            <person name="Gomez Garrido J."/>
        </authorList>
    </citation>
    <scope>NUCLEOTIDE SEQUENCE</scope>
</reference>
<dbReference type="GO" id="GO:0016020">
    <property type="term" value="C:membrane"/>
    <property type="evidence" value="ECO:0007669"/>
    <property type="project" value="UniProtKB-SubCell"/>
</dbReference>
<protein>
    <submittedName>
        <fullName evidence="8">Lymphotoxin-beta</fullName>
    </submittedName>
</protein>
<feature type="signal peptide" evidence="6">
    <location>
        <begin position="1"/>
        <end position="23"/>
    </location>
</feature>
<evidence type="ECO:0000313" key="8">
    <source>
        <dbReference type="EMBL" id="CAH2314392.1"/>
    </source>
</evidence>
<dbReference type="CDD" id="cd00184">
    <property type="entry name" value="TNF"/>
    <property type="match status" value="1"/>
</dbReference>
<dbReference type="EMBL" id="OW240920">
    <property type="protein sequence ID" value="CAH2314392.1"/>
    <property type="molecule type" value="Genomic_DNA"/>
</dbReference>
<dbReference type="InterPro" id="IPR006052">
    <property type="entry name" value="TNF_dom"/>
</dbReference>
<dbReference type="PANTHER" id="PTHR11471:SF29">
    <property type="entry name" value="LYMPHOTOXIN-BETA"/>
    <property type="match status" value="1"/>
</dbReference>
<dbReference type="InterPro" id="IPR006053">
    <property type="entry name" value="TNF"/>
</dbReference>
<evidence type="ECO:0000256" key="2">
    <source>
        <dbReference type="ARBA" id="ARBA00008670"/>
    </source>
</evidence>
<evidence type="ECO:0000256" key="6">
    <source>
        <dbReference type="SAM" id="SignalP"/>
    </source>
</evidence>
<keyword evidence="6" id="KW-0732">Signal</keyword>
<accession>A0AAD1WI41</accession>
<dbReference type="PROSITE" id="PS50049">
    <property type="entry name" value="THD_2"/>
    <property type="match status" value="1"/>
</dbReference>
<keyword evidence="4" id="KW-0472">Membrane</keyword>
<dbReference type="Pfam" id="PF00229">
    <property type="entry name" value="TNF"/>
    <property type="match status" value="1"/>
</dbReference>
<comment type="subcellular location">
    <subcellularLocation>
        <location evidence="1">Membrane</location>
    </subcellularLocation>
</comment>
<keyword evidence="9" id="KW-1185">Reference proteome</keyword>
<dbReference type="GO" id="GO:0006955">
    <property type="term" value="P:immune response"/>
    <property type="evidence" value="ECO:0007669"/>
    <property type="project" value="InterPro"/>
</dbReference>
<organism evidence="8 9">
    <name type="scientific">Pelobates cultripes</name>
    <name type="common">Western spadefoot toad</name>
    <dbReference type="NCBI Taxonomy" id="61616"/>
    <lineage>
        <taxon>Eukaryota</taxon>
        <taxon>Metazoa</taxon>
        <taxon>Chordata</taxon>
        <taxon>Craniata</taxon>
        <taxon>Vertebrata</taxon>
        <taxon>Euteleostomi</taxon>
        <taxon>Amphibia</taxon>
        <taxon>Batrachia</taxon>
        <taxon>Anura</taxon>
        <taxon>Pelobatoidea</taxon>
        <taxon>Pelobatidae</taxon>
        <taxon>Pelobates</taxon>
    </lineage>
</organism>
<feature type="chain" id="PRO_5042259201" evidence="6">
    <location>
        <begin position="24"/>
        <end position="195"/>
    </location>
</feature>
<evidence type="ECO:0000256" key="4">
    <source>
        <dbReference type="ARBA" id="ARBA00023136"/>
    </source>
</evidence>
<evidence type="ECO:0000256" key="5">
    <source>
        <dbReference type="SAM" id="MobiDB-lite"/>
    </source>
</evidence>
<feature type="domain" description="THD" evidence="7">
    <location>
        <begin position="57"/>
        <end position="194"/>
    </location>
</feature>
<keyword evidence="3" id="KW-0202">Cytokine</keyword>